<dbReference type="InterPro" id="IPR049445">
    <property type="entry name" value="TetR_SbtR-like_C"/>
</dbReference>
<dbReference type="PRINTS" id="PR00455">
    <property type="entry name" value="HTHTETR"/>
</dbReference>
<gene>
    <name evidence="6" type="ORF">ACFQKB_16020</name>
</gene>
<dbReference type="SUPFAM" id="SSF46689">
    <property type="entry name" value="Homeodomain-like"/>
    <property type="match status" value="1"/>
</dbReference>
<evidence type="ECO:0000313" key="6">
    <source>
        <dbReference type="EMBL" id="MFC6881275.1"/>
    </source>
</evidence>
<evidence type="ECO:0000313" key="7">
    <source>
        <dbReference type="Proteomes" id="UP001596380"/>
    </source>
</evidence>
<dbReference type="EMBL" id="JBHSXS010000007">
    <property type="protein sequence ID" value="MFC6881275.1"/>
    <property type="molecule type" value="Genomic_DNA"/>
</dbReference>
<protein>
    <submittedName>
        <fullName evidence="6">TetR/AcrR family transcriptional regulator</fullName>
    </submittedName>
</protein>
<feature type="DNA-binding region" description="H-T-H motif" evidence="4">
    <location>
        <begin position="28"/>
        <end position="47"/>
    </location>
</feature>
<dbReference type="PROSITE" id="PS50977">
    <property type="entry name" value="HTH_TETR_2"/>
    <property type="match status" value="1"/>
</dbReference>
<keyword evidence="2 4" id="KW-0238">DNA-binding</keyword>
<evidence type="ECO:0000256" key="4">
    <source>
        <dbReference type="PROSITE-ProRule" id="PRU00335"/>
    </source>
</evidence>
<dbReference type="InterPro" id="IPR001647">
    <property type="entry name" value="HTH_TetR"/>
</dbReference>
<name>A0ABW2CJ60_9ACTN</name>
<dbReference type="SUPFAM" id="SSF48498">
    <property type="entry name" value="Tetracyclin repressor-like, C-terminal domain"/>
    <property type="match status" value="1"/>
</dbReference>
<dbReference type="PANTHER" id="PTHR30055">
    <property type="entry name" value="HTH-TYPE TRANSCRIPTIONAL REGULATOR RUTR"/>
    <property type="match status" value="1"/>
</dbReference>
<dbReference type="InterPro" id="IPR009057">
    <property type="entry name" value="Homeodomain-like_sf"/>
</dbReference>
<proteinExistence type="predicted"/>
<evidence type="ECO:0000256" key="1">
    <source>
        <dbReference type="ARBA" id="ARBA00023015"/>
    </source>
</evidence>
<dbReference type="RefSeq" id="WP_160819265.1">
    <property type="nucleotide sequence ID" value="NZ_JBHSXE010000001.1"/>
</dbReference>
<dbReference type="PANTHER" id="PTHR30055:SF234">
    <property type="entry name" value="HTH-TYPE TRANSCRIPTIONAL REGULATOR BETI"/>
    <property type="match status" value="1"/>
</dbReference>
<evidence type="ECO:0000259" key="5">
    <source>
        <dbReference type="PROSITE" id="PS50977"/>
    </source>
</evidence>
<dbReference type="InterPro" id="IPR036271">
    <property type="entry name" value="Tet_transcr_reg_TetR-rel_C_sf"/>
</dbReference>
<feature type="domain" description="HTH tetR-type" evidence="5">
    <location>
        <begin position="6"/>
        <end position="65"/>
    </location>
</feature>
<dbReference type="Proteomes" id="UP001596380">
    <property type="component" value="Unassembled WGS sequence"/>
</dbReference>
<organism evidence="6 7">
    <name type="scientific">Actinomadura yumaensis</name>
    <dbReference type="NCBI Taxonomy" id="111807"/>
    <lineage>
        <taxon>Bacteria</taxon>
        <taxon>Bacillati</taxon>
        <taxon>Actinomycetota</taxon>
        <taxon>Actinomycetes</taxon>
        <taxon>Streptosporangiales</taxon>
        <taxon>Thermomonosporaceae</taxon>
        <taxon>Actinomadura</taxon>
    </lineage>
</organism>
<sequence>MRADARRNRERILAAALELFAEREPCVPMEDIARAAGVGVGTLYRHFPDRAELVEEIGADALRGLNAFVRERSAGDAPRWEVLRRVVEYCAGRPFALIKKLAEDGGTGRPERRALQRECGALLAGLVADAQREGTLRRDVTPSEVVDLLGVVVCRPGARADDPLTTVMMDGLRARTPHG</sequence>
<dbReference type="InterPro" id="IPR050109">
    <property type="entry name" value="HTH-type_TetR-like_transc_reg"/>
</dbReference>
<accession>A0ABW2CJ60</accession>
<keyword evidence="1" id="KW-0805">Transcription regulation</keyword>
<reference evidence="7" key="1">
    <citation type="journal article" date="2019" name="Int. J. Syst. Evol. Microbiol.">
        <title>The Global Catalogue of Microorganisms (GCM) 10K type strain sequencing project: providing services to taxonomists for standard genome sequencing and annotation.</title>
        <authorList>
            <consortium name="The Broad Institute Genomics Platform"/>
            <consortium name="The Broad Institute Genome Sequencing Center for Infectious Disease"/>
            <person name="Wu L."/>
            <person name="Ma J."/>
        </authorList>
    </citation>
    <scope>NUCLEOTIDE SEQUENCE [LARGE SCALE GENOMIC DNA]</scope>
    <source>
        <strain evidence="7">JCM 3369</strain>
    </source>
</reference>
<dbReference type="Pfam" id="PF00440">
    <property type="entry name" value="TetR_N"/>
    <property type="match status" value="1"/>
</dbReference>
<dbReference type="Pfam" id="PF21597">
    <property type="entry name" value="TetR_C_43"/>
    <property type="match status" value="1"/>
</dbReference>
<keyword evidence="3" id="KW-0804">Transcription</keyword>
<evidence type="ECO:0000256" key="3">
    <source>
        <dbReference type="ARBA" id="ARBA00023163"/>
    </source>
</evidence>
<dbReference type="Gene3D" id="1.10.357.10">
    <property type="entry name" value="Tetracycline Repressor, domain 2"/>
    <property type="match status" value="1"/>
</dbReference>
<keyword evidence="7" id="KW-1185">Reference proteome</keyword>
<evidence type="ECO:0000256" key="2">
    <source>
        <dbReference type="ARBA" id="ARBA00023125"/>
    </source>
</evidence>
<comment type="caution">
    <text evidence="6">The sequence shown here is derived from an EMBL/GenBank/DDBJ whole genome shotgun (WGS) entry which is preliminary data.</text>
</comment>